<reference evidence="3" key="1">
    <citation type="submission" date="2023-02" db="EMBL/GenBank/DDBJ databases">
        <title>Enrichment on poylsaccharides allowed isolation of novel metabolic and taxonomic groups of Haloarchaea.</title>
        <authorList>
            <person name="Sorokin D.Y."/>
            <person name="Elcheninov A.G."/>
            <person name="Khizhniak T.V."/>
            <person name="Kolganova T.V."/>
            <person name="Kublanov I.V."/>
        </authorList>
    </citation>
    <scope>NUCLEOTIDE SEQUENCE</scope>
    <source>
        <strain evidence="2 4">HArc-curdl5-1</strain>
        <strain evidence="3">HArc-curdl7</strain>
    </source>
</reference>
<evidence type="ECO:0000313" key="5">
    <source>
        <dbReference type="Proteomes" id="UP001209746"/>
    </source>
</evidence>
<dbReference type="PANTHER" id="PTHR43471">
    <property type="entry name" value="ABC TRANSPORTER PERMEASE"/>
    <property type="match status" value="1"/>
</dbReference>
<dbReference type="RefSeq" id="WP_315909186.1">
    <property type="nucleotide sequence ID" value="NZ_JAOPKC010000010.1"/>
</dbReference>
<feature type="transmembrane region" description="Helical" evidence="1">
    <location>
        <begin position="114"/>
        <end position="140"/>
    </location>
</feature>
<dbReference type="Pfam" id="PF12679">
    <property type="entry name" value="ABC2_membrane_2"/>
    <property type="match status" value="1"/>
</dbReference>
<keyword evidence="1" id="KW-0472">Membrane</keyword>
<keyword evidence="1" id="KW-0812">Transmembrane</keyword>
<dbReference type="Proteomes" id="UP001208186">
    <property type="component" value="Unassembled WGS sequence"/>
</dbReference>
<dbReference type="EMBL" id="JAOPKD010000003">
    <property type="protein sequence ID" value="MCU4726453.1"/>
    <property type="molecule type" value="Genomic_DNA"/>
</dbReference>
<dbReference type="AlphaFoldDB" id="A0AAE3LIM4"/>
<comment type="caution">
    <text evidence="3">The sequence shown here is derived from an EMBL/GenBank/DDBJ whole genome shotgun (WGS) entry which is preliminary data.</text>
</comment>
<evidence type="ECO:0000313" key="4">
    <source>
        <dbReference type="Proteomes" id="UP001208186"/>
    </source>
</evidence>
<evidence type="ECO:0000256" key="1">
    <source>
        <dbReference type="SAM" id="Phobius"/>
    </source>
</evidence>
<feature type="transmembrane region" description="Helical" evidence="1">
    <location>
        <begin position="146"/>
        <end position="167"/>
    </location>
</feature>
<dbReference type="Proteomes" id="UP001209746">
    <property type="component" value="Unassembled WGS sequence"/>
</dbReference>
<dbReference type="GO" id="GO:0005886">
    <property type="term" value="C:plasma membrane"/>
    <property type="evidence" value="ECO:0007669"/>
    <property type="project" value="UniProtKB-SubCell"/>
</dbReference>
<feature type="transmembrane region" description="Helical" evidence="1">
    <location>
        <begin position="20"/>
        <end position="42"/>
    </location>
</feature>
<keyword evidence="4" id="KW-1185">Reference proteome</keyword>
<feature type="transmembrane region" description="Helical" evidence="1">
    <location>
        <begin position="54"/>
        <end position="78"/>
    </location>
</feature>
<protein>
    <submittedName>
        <fullName evidence="3">ABC transporter permease</fullName>
    </submittedName>
</protein>
<dbReference type="GO" id="GO:0140359">
    <property type="term" value="F:ABC-type transporter activity"/>
    <property type="evidence" value="ECO:0007669"/>
    <property type="project" value="InterPro"/>
</dbReference>
<gene>
    <name evidence="3" type="ORF">OB914_05675</name>
    <name evidence="2" type="ORF">OB916_10215</name>
</gene>
<feature type="transmembrane region" description="Helical" evidence="1">
    <location>
        <begin position="248"/>
        <end position="271"/>
    </location>
</feature>
<accession>A0AAE3LIM4</accession>
<dbReference type="PANTHER" id="PTHR43471:SF1">
    <property type="entry name" value="ABC TRANSPORTER PERMEASE PROTEIN NOSY-RELATED"/>
    <property type="match status" value="1"/>
</dbReference>
<keyword evidence="1" id="KW-1133">Transmembrane helix</keyword>
<sequence>MSWVAVARKDFRDAIRSRMFWALAIVFGLLSVGLGAAFGYYSDQFIESVPGNQLGVGLVSFVQSPITIFIMFVSAIICHKSIVGEWEQGSLKLLLSLPHTRLEVITGKIVGRSAVLAVPAIASLVIGLGVGGALLGTVPIVLSVEFLVAILVYIVLYVSIFVGLSAVTRSSSLAVAGAIVLIVVQFFWGAIAAVLTIVLDLSGDADWLYIYQSLTPNGAFNEVLSATLAATTEWPAATVRANNVDAVYATPVLAALILLLWFVVPVALGYWRFSNADL</sequence>
<evidence type="ECO:0000313" key="3">
    <source>
        <dbReference type="EMBL" id="MCU4726453.1"/>
    </source>
</evidence>
<dbReference type="EMBL" id="JAOPKC010000010">
    <property type="protein sequence ID" value="MCU4718434.1"/>
    <property type="molecule type" value="Genomic_DNA"/>
</dbReference>
<evidence type="ECO:0000313" key="2">
    <source>
        <dbReference type="EMBL" id="MCU4718434.1"/>
    </source>
</evidence>
<organism evidence="3 5">
    <name type="scientific">Halapricum hydrolyticum</name>
    <dbReference type="NCBI Taxonomy" id="2979991"/>
    <lineage>
        <taxon>Archaea</taxon>
        <taxon>Methanobacteriati</taxon>
        <taxon>Methanobacteriota</taxon>
        <taxon>Stenosarchaea group</taxon>
        <taxon>Halobacteria</taxon>
        <taxon>Halobacteriales</taxon>
        <taxon>Haloarculaceae</taxon>
        <taxon>Halapricum</taxon>
    </lineage>
</organism>
<name>A0AAE3LIM4_9EURY</name>
<proteinExistence type="predicted"/>
<feature type="transmembrane region" description="Helical" evidence="1">
    <location>
        <begin position="174"/>
        <end position="199"/>
    </location>
</feature>